<proteinExistence type="predicted"/>
<evidence type="ECO:0000313" key="1">
    <source>
        <dbReference type="EMBL" id="KFM95060.1"/>
    </source>
</evidence>
<organism evidence="1 3">
    <name type="scientific">Bacillus clarus</name>
    <dbReference type="NCBI Taxonomy" id="2338372"/>
    <lineage>
        <taxon>Bacteria</taxon>
        <taxon>Bacillati</taxon>
        <taxon>Bacillota</taxon>
        <taxon>Bacilli</taxon>
        <taxon>Bacillales</taxon>
        <taxon>Bacillaceae</taxon>
        <taxon>Bacillus</taxon>
        <taxon>Bacillus cereus group</taxon>
    </lineage>
</organism>
<evidence type="ECO:0000313" key="2">
    <source>
        <dbReference type="EMBL" id="RFT61748.1"/>
    </source>
</evidence>
<dbReference type="AlphaFoldDB" id="A0A090YSL2"/>
<dbReference type="PATRIC" id="fig|1405.8.peg.6047"/>
<protein>
    <submittedName>
        <fullName evidence="1">Uncharacterized protein</fullName>
    </submittedName>
</protein>
<reference evidence="1 3" key="1">
    <citation type="submission" date="2014-04" db="EMBL/GenBank/DDBJ databases">
        <authorList>
            <person name="Bishop-Lilly K.A."/>
            <person name="Broomall S.M."/>
            <person name="Chain P.S."/>
            <person name="Chertkov O."/>
            <person name="Coyne S.R."/>
            <person name="Daligault H.E."/>
            <person name="Davenport K.W."/>
            <person name="Erkkila T."/>
            <person name="Frey K.G."/>
            <person name="Gibbons H.S."/>
            <person name="Gu W."/>
            <person name="Jaissle J."/>
            <person name="Johnson S.L."/>
            <person name="Koroleva G.I."/>
            <person name="Ladner J.T."/>
            <person name="Lo C.-C."/>
            <person name="Minogue T.D."/>
            <person name="Munk C."/>
            <person name="Palacios G.F."/>
            <person name="Redden C.L."/>
            <person name="Rosenzweig C.N."/>
            <person name="Scholz M.B."/>
            <person name="Teshima H."/>
            <person name="Xu Y."/>
        </authorList>
    </citation>
    <scope>NUCLEOTIDE SEQUENCE [LARGE SCALE GENOMIC DNA]</scope>
    <source>
        <strain evidence="1 3">BHP</strain>
    </source>
</reference>
<gene>
    <name evidence="2" type="ORF">D0U04_29870</name>
    <name evidence="1" type="ORF">DJ93_5857</name>
</gene>
<comment type="caution">
    <text evidence="1">The sequence shown here is derived from an EMBL/GenBank/DDBJ whole genome shotgun (WGS) entry which is preliminary data.</text>
</comment>
<dbReference type="EMBL" id="QVOD01000096">
    <property type="protein sequence ID" value="RFT61748.1"/>
    <property type="molecule type" value="Genomic_DNA"/>
</dbReference>
<evidence type="ECO:0000313" key="4">
    <source>
        <dbReference type="Proteomes" id="UP000264294"/>
    </source>
</evidence>
<dbReference type="Proteomes" id="UP000029389">
    <property type="component" value="Unassembled WGS sequence"/>
</dbReference>
<dbReference type="Proteomes" id="UP000264294">
    <property type="component" value="Unassembled WGS sequence"/>
</dbReference>
<dbReference type="RefSeq" id="WP_042985078.1">
    <property type="nucleotide sequence ID" value="NZ_JMQC01000011.1"/>
</dbReference>
<dbReference type="EMBL" id="JMQC01000011">
    <property type="protein sequence ID" value="KFM95060.1"/>
    <property type="molecule type" value="Genomic_DNA"/>
</dbReference>
<name>A0A090YSL2_9BACI</name>
<reference evidence="2 4" key="2">
    <citation type="submission" date="2018-08" db="EMBL/GenBank/DDBJ databases">
        <title>Bacillus clarus sp. nov. strain PS00077A.</title>
        <authorList>
            <person name="Mendez Acevedo M."/>
            <person name="Carroll L."/>
            <person name="Mukherjee M."/>
            <person name="Wiedmann M."/>
            <person name="Kovac J."/>
        </authorList>
    </citation>
    <scope>NUCLEOTIDE SEQUENCE [LARGE SCALE GENOMIC DNA]</scope>
    <source>
        <strain evidence="2 4">PS00077A</strain>
    </source>
</reference>
<keyword evidence="4" id="KW-1185">Reference proteome</keyword>
<sequence length="66" mass="7654">MIDNPIIDNRCVNSGETDYLAYCEGCQGEIYFGEDYYDFDGDYLHCETECIKQYVENYSIKKVAGE</sequence>
<accession>A0A090YSL2</accession>
<evidence type="ECO:0000313" key="3">
    <source>
        <dbReference type="Proteomes" id="UP000029389"/>
    </source>
</evidence>